<name>A0A431WD48_9GAMM</name>
<reference evidence="4 5" key="1">
    <citation type="submission" date="2018-12" db="EMBL/GenBank/DDBJ databases">
        <authorList>
            <person name="Yu L."/>
        </authorList>
    </citation>
    <scope>NUCLEOTIDE SEQUENCE [LARGE SCALE GENOMIC DNA]</scope>
    <source>
        <strain evidence="4 5">HAW-EB5</strain>
    </source>
</reference>
<gene>
    <name evidence="4" type="ORF">EKG39_06950</name>
</gene>
<dbReference type="InterPro" id="IPR011042">
    <property type="entry name" value="6-blade_b-propeller_TolB-like"/>
</dbReference>
<accession>A0A431WD48</accession>
<evidence type="ECO:0000313" key="4">
    <source>
        <dbReference type="EMBL" id="RTR33462.1"/>
    </source>
</evidence>
<sequence>MKSLPLILTLLAALVSIDGQAKACENYQLEQVAEGLGIPWGMALIGPNKLLVTERGGKLLQLDLTSGKQRNIKGLPPIYADGQGGLLDIQLGPKVAHTSSDTSSDTSSETSANTDSSTVHLNSGKKQWLYFTYSKPVSGLGRTTIARALLRGSRLVEWQDLLVTQSATDTGRHFGSRIAFDDKGHLFFSVGDRGHRPNGQDLTTHAGSILRLNLDGSVPEDNPFVSGSNKSNENALPEIYSYGHRNPQGLTFDAENQRLWSIEHGPRGGDEINLIKPGANYGWPVVSFGKEYWGPISVGEGTFKEGMEPPTKVYTPSIAPSSLLVYSGRAFTEWEGDLLSGALKLTHLNRVELDGELATSEERLLTELNERIRQIIEDEHGYLLISTDSGSIYRLKPCGV</sequence>
<evidence type="ECO:0000313" key="5">
    <source>
        <dbReference type="Proteomes" id="UP000282060"/>
    </source>
</evidence>
<organism evidence="4 5">
    <name type="scientific">Shewanella atlantica</name>
    <dbReference type="NCBI Taxonomy" id="271099"/>
    <lineage>
        <taxon>Bacteria</taxon>
        <taxon>Pseudomonadati</taxon>
        <taxon>Pseudomonadota</taxon>
        <taxon>Gammaproteobacteria</taxon>
        <taxon>Alteromonadales</taxon>
        <taxon>Shewanellaceae</taxon>
        <taxon>Shewanella</taxon>
    </lineage>
</organism>
<comment type="caution">
    <text evidence="4">The sequence shown here is derived from an EMBL/GenBank/DDBJ whole genome shotgun (WGS) entry which is preliminary data.</text>
</comment>
<dbReference type="Gene3D" id="2.120.10.30">
    <property type="entry name" value="TolB, C-terminal domain"/>
    <property type="match status" value="1"/>
</dbReference>
<dbReference type="OrthoDB" id="9770043at2"/>
<dbReference type="RefSeq" id="WP_126505017.1">
    <property type="nucleotide sequence ID" value="NZ_RXNV01000002.1"/>
</dbReference>
<dbReference type="InterPro" id="IPR012938">
    <property type="entry name" value="Glc/Sorbosone_DH"/>
</dbReference>
<dbReference type="SUPFAM" id="SSF50952">
    <property type="entry name" value="Soluble quinoprotein glucose dehydrogenase"/>
    <property type="match status" value="1"/>
</dbReference>
<dbReference type="Proteomes" id="UP000282060">
    <property type="component" value="Unassembled WGS sequence"/>
</dbReference>
<feature type="domain" description="Glucose/Sorbosone dehydrogenase" evidence="3">
    <location>
        <begin position="38"/>
        <end position="97"/>
    </location>
</feature>
<dbReference type="InterPro" id="IPR011041">
    <property type="entry name" value="Quinoprot_gluc/sorb_DH_b-prop"/>
</dbReference>
<feature type="compositionally biased region" description="Low complexity" evidence="1">
    <location>
        <begin position="95"/>
        <end position="118"/>
    </location>
</feature>
<feature type="domain" description="Glucose/Sorbosone dehydrogenase" evidence="3">
    <location>
        <begin position="119"/>
        <end position="393"/>
    </location>
</feature>
<proteinExistence type="predicted"/>
<keyword evidence="2" id="KW-0732">Signal</keyword>
<feature type="chain" id="PRO_5019129641" evidence="2">
    <location>
        <begin position="24"/>
        <end position="400"/>
    </location>
</feature>
<evidence type="ECO:0000259" key="3">
    <source>
        <dbReference type="Pfam" id="PF07995"/>
    </source>
</evidence>
<keyword evidence="5" id="KW-1185">Reference proteome</keyword>
<evidence type="ECO:0000256" key="2">
    <source>
        <dbReference type="SAM" id="SignalP"/>
    </source>
</evidence>
<dbReference type="PANTHER" id="PTHR19328:SF75">
    <property type="entry name" value="ALDOSE SUGAR DEHYDROGENASE YLII"/>
    <property type="match status" value="1"/>
</dbReference>
<feature type="signal peptide" evidence="2">
    <location>
        <begin position="1"/>
        <end position="23"/>
    </location>
</feature>
<dbReference type="PANTHER" id="PTHR19328">
    <property type="entry name" value="HEDGEHOG-INTERACTING PROTEIN"/>
    <property type="match status" value="1"/>
</dbReference>
<dbReference type="EMBL" id="RXNV01000002">
    <property type="protein sequence ID" value="RTR33462.1"/>
    <property type="molecule type" value="Genomic_DNA"/>
</dbReference>
<protein>
    <submittedName>
        <fullName evidence="4">PQQ-dependent sugar dehydrogenase</fullName>
    </submittedName>
</protein>
<dbReference type="AlphaFoldDB" id="A0A431WD48"/>
<feature type="region of interest" description="Disordered" evidence="1">
    <location>
        <begin position="95"/>
        <end position="119"/>
    </location>
</feature>
<evidence type="ECO:0000256" key="1">
    <source>
        <dbReference type="SAM" id="MobiDB-lite"/>
    </source>
</evidence>
<dbReference type="Pfam" id="PF07995">
    <property type="entry name" value="GSDH"/>
    <property type="match status" value="2"/>
</dbReference>